<evidence type="ECO:0000313" key="7">
    <source>
        <dbReference type="EMBL" id="MDR6767706.1"/>
    </source>
</evidence>
<dbReference type="InterPro" id="IPR039418">
    <property type="entry name" value="LexA-like"/>
</dbReference>
<keyword evidence="5" id="KW-0804">Transcription</keyword>
<evidence type="ECO:0000256" key="4">
    <source>
        <dbReference type="ARBA" id="ARBA00023125"/>
    </source>
</evidence>
<keyword evidence="2" id="KW-0378">Hydrolase</keyword>
<evidence type="ECO:0000313" key="8">
    <source>
        <dbReference type="EMBL" id="MDR6839688.1"/>
    </source>
</evidence>
<dbReference type="GO" id="GO:0004252">
    <property type="term" value="F:serine-type endopeptidase activity"/>
    <property type="evidence" value="ECO:0007669"/>
    <property type="project" value="InterPro"/>
</dbReference>
<evidence type="ECO:0000256" key="3">
    <source>
        <dbReference type="ARBA" id="ARBA00023015"/>
    </source>
</evidence>
<dbReference type="SUPFAM" id="SSF51306">
    <property type="entry name" value="LexA/Signal peptidase"/>
    <property type="match status" value="1"/>
</dbReference>
<dbReference type="PROSITE" id="PS00501">
    <property type="entry name" value="SPASE_I_1"/>
    <property type="match status" value="1"/>
</dbReference>
<dbReference type="Gene3D" id="2.10.109.10">
    <property type="entry name" value="Umud Fragment, subunit A"/>
    <property type="match status" value="1"/>
</dbReference>
<sequence length="252" mass="27977">MSPTSSRNSRVNAEHLAEAMKLRSIWEATPHKPPQAVFGEMYGIGGQSAVGNFLSGRSPLSLKAGRGFARGLGVALEEFSPRLAAEAREIAAAINPGDQLPSPIAPVDMDLHADLAPVRVVRLTLRAGISGFAVDVDETEAAPIFFRTDWLRRRGFKPYKLIAIKIHGHSMEPTLFHDDVVVINTEDTEPKDGEVFAFNFEGEPVVKRLQRDAATWWMTSDNPDQRRYPRKECSDAHCIILGRVVHRQSERI</sequence>
<comment type="caution">
    <text evidence="7">The sequence shown here is derived from an EMBL/GenBank/DDBJ whole genome shotgun (WGS) entry which is preliminary data.</text>
</comment>
<evidence type="ECO:0000259" key="6">
    <source>
        <dbReference type="Pfam" id="PF00717"/>
    </source>
</evidence>
<proteinExistence type="predicted"/>
<evidence type="ECO:0000256" key="1">
    <source>
        <dbReference type="ARBA" id="ARBA00022670"/>
    </source>
</evidence>
<accession>A0AAJ2BTI9</accession>
<evidence type="ECO:0000256" key="2">
    <source>
        <dbReference type="ARBA" id="ARBA00022801"/>
    </source>
</evidence>
<dbReference type="EMBL" id="JAVDTL010000004">
    <property type="protein sequence ID" value="MDR6767706.1"/>
    <property type="molecule type" value="Genomic_DNA"/>
</dbReference>
<dbReference type="GO" id="GO:0006508">
    <property type="term" value="P:proteolysis"/>
    <property type="evidence" value="ECO:0007669"/>
    <property type="project" value="UniProtKB-KW"/>
</dbReference>
<dbReference type="GO" id="GO:0003677">
    <property type="term" value="F:DNA binding"/>
    <property type="evidence" value="ECO:0007669"/>
    <property type="project" value="UniProtKB-KW"/>
</dbReference>
<protein>
    <submittedName>
        <fullName evidence="7">Phage repressor protein C with HTH and peptisase S24 domain</fullName>
    </submittedName>
</protein>
<reference evidence="7 9" key="1">
    <citation type="submission" date="2023-07" db="EMBL/GenBank/DDBJ databases">
        <title>Sorghum-associated microbial communities from plants grown in Nebraska, USA.</title>
        <authorList>
            <person name="Schachtman D."/>
        </authorList>
    </citation>
    <scope>NUCLEOTIDE SEQUENCE</scope>
    <source>
        <strain evidence="8 9">BE105</strain>
        <strain evidence="7">BE69</strain>
    </source>
</reference>
<dbReference type="GO" id="GO:0016020">
    <property type="term" value="C:membrane"/>
    <property type="evidence" value="ECO:0007669"/>
    <property type="project" value="InterPro"/>
</dbReference>
<dbReference type="PANTHER" id="PTHR40661">
    <property type="match status" value="1"/>
</dbReference>
<dbReference type="InterPro" id="IPR019756">
    <property type="entry name" value="Pept_S26A_signal_pept_1_Ser-AS"/>
</dbReference>
<dbReference type="InterPro" id="IPR036286">
    <property type="entry name" value="LexA/Signal_pep-like_sf"/>
</dbReference>
<evidence type="ECO:0000313" key="9">
    <source>
        <dbReference type="Proteomes" id="UP001249076"/>
    </source>
</evidence>
<dbReference type="Gene3D" id="1.10.260.40">
    <property type="entry name" value="lambda repressor-like DNA-binding domains"/>
    <property type="match status" value="1"/>
</dbReference>
<dbReference type="AlphaFoldDB" id="A0AAJ2BTI9"/>
<organism evidence="7 10">
    <name type="scientific">Acidovorax delafieldii</name>
    <name type="common">Pseudomonas delafieldii</name>
    <dbReference type="NCBI Taxonomy" id="47920"/>
    <lineage>
        <taxon>Bacteria</taxon>
        <taxon>Pseudomonadati</taxon>
        <taxon>Pseudomonadota</taxon>
        <taxon>Betaproteobacteria</taxon>
        <taxon>Burkholderiales</taxon>
        <taxon>Comamonadaceae</taxon>
        <taxon>Acidovorax</taxon>
    </lineage>
</organism>
<keyword evidence="4" id="KW-0238">DNA-binding</keyword>
<evidence type="ECO:0000313" key="10">
    <source>
        <dbReference type="Proteomes" id="UP001253458"/>
    </source>
</evidence>
<evidence type="ECO:0000256" key="5">
    <source>
        <dbReference type="ARBA" id="ARBA00023163"/>
    </source>
</evidence>
<dbReference type="Pfam" id="PF00717">
    <property type="entry name" value="Peptidase_S24"/>
    <property type="match status" value="1"/>
</dbReference>
<feature type="domain" description="Peptidase S24/S26A/S26B/S26C" evidence="6">
    <location>
        <begin position="127"/>
        <end position="245"/>
    </location>
</feature>
<keyword evidence="3" id="KW-0805">Transcription regulation</keyword>
<dbReference type="CDD" id="cd06529">
    <property type="entry name" value="S24_LexA-like"/>
    <property type="match status" value="1"/>
</dbReference>
<keyword evidence="9" id="KW-1185">Reference proteome</keyword>
<dbReference type="InterPro" id="IPR015927">
    <property type="entry name" value="Peptidase_S24_S26A/B/C"/>
</dbReference>
<dbReference type="Proteomes" id="UP001253458">
    <property type="component" value="Unassembled WGS sequence"/>
</dbReference>
<dbReference type="EMBL" id="JAVDTS010000011">
    <property type="protein sequence ID" value="MDR6839688.1"/>
    <property type="molecule type" value="Genomic_DNA"/>
</dbReference>
<keyword evidence="1" id="KW-0645">Protease</keyword>
<dbReference type="Proteomes" id="UP001249076">
    <property type="component" value="Unassembled WGS sequence"/>
</dbReference>
<gene>
    <name evidence="7" type="ORF">J2W88_002987</name>
    <name evidence="8" type="ORF">J2W93_004556</name>
</gene>
<dbReference type="PANTHER" id="PTHR40661:SF1">
    <property type="entry name" value="HTH CRO_C1-TYPE DOMAIN-CONTAINING PROTEIN"/>
    <property type="match status" value="1"/>
</dbReference>
<dbReference type="RefSeq" id="WP_209820679.1">
    <property type="nucleotide sequence ID" value="NZ_JAVDTL010000004.1"/>
</dbReference>
<dbReference type="InterPro" id="IPR010982">
    <property type="entry name" value="Lambda_DNA-bd_dom_sf"/>
</dbReference>
<name>A0AAJ2BTI9_ACIDE</name>